<dbReference type="EMBL" id="CP036432">
    <property type="protein sequence ID" value="QDV86634.1"/>
    <property type="molecule type" value="Genomic_DNA"/>
</dbReference>
<reference evidence="1 2" key="1">
    <citation type="submission" date="2019-02" db="EMBL/GenBank/DDBJ databases">
        <title>Deep-cultivation of Planctomycetes and their phenomic and genomic characterization uncovers novel biology.</title>
        <authorList>
            <person name="Wiegand S."/>
            <person name="Jogler M."/>
            <person name="Boedeker C."/>
            <person name="Pinto D."/>
            <person name="Vollmers J."/>
            <person name="Rivas-Marin E."/>
            <person name="Kohn T."/>
            <person name="Peeters S.H."/>
            <person name="Heuer A."/>
            <person name="Rast P."/>
            <person name="Oberbeckmann S."/>
            <person name="Bunk B."/>
            <person name="Jeske O."/>
            <person name="Meyerdierks A."/>
            <person name="Storesund J.E."/>
            <person name="Kallscheuer N."/>
            <person name="Luecker S."/>
            <person name="Lage O.M."/>
            <person name="Pohl T."/>
            <person name="Merkel B.J."/>
            <person name="Hornburger P."/>
            <person name="Mueller R.-W."/>
            <person name="Bruemmer F."/>
            <person name="Labrenz M."/>
            <person name="Spormann A.M."/>
            <person name="Op den Camp H."/>
            <person name="Overmann J."/>
            <person name="Amann R."/>
            <person name="Jetten M.S.M."/>
            <person name="Mascher T."/>
            <person name="Medema M.H."/>
            <person name="Devos D.P."/>
            <person name="Kaster A.-K."/>
            <person name="Ovreas L."/>
            <person name="Rohde M."/>
            <person name="Galperin M.Y."/>
            <person name="Jogler C."/>
        </authorList>
    </citation>
    <scope>NUCLEOTIDE SEQUENCE [LARGE SCALE GENOMIC DNA]</scope>
    <source>
        <strain evidence="1 2">TBK1r</strain>
    </source>
</reference>
<gene>
    <name evidence="1" type="ORF">TBK1r_56530</name>
</gene>
<accession>A0ABX5Y3L3</accession>
<protein>
    <recommendedName>
        <fullName evidence="3">DUF5348 domain-containing protein</fullName>
    </recommendedName>
</protein>
<organism evidence="1 2">
    <name type="scientific">Stieleria magnilauensis</name>
    <dbReference type="NCBI Taxonomy" id="2527963"/>
    <lineage>
        <taxon>Bacteria</taxon>
        <taxon>Pseudomonadati</taxon>
        <taxon>Planctomycetota</taxon>
        <taxon>Planctomycetia</taxon>
        <taxon>Pirellulales</taxon>
        <taxon>Pirellulaceae</taxon>
        <taxon>Stieleria</taxon>
    </lineage>
</organism>
<dbReference type="Proteomes" id="UP000318081">
    <property type="component" value="Chromosome"/>
</dbReference>
<proteinExistence type="predicted"/>
<evidence type="ECO:0008006" key="3">
    <source>
        <dbReference type="Google" id="ProtNLM"/>
    </source>
</evidence>
<evidence type="ECO:0000313" key="1">
    <source>
        <dbReference type="EMBL" id="QDV86634.1"/>
    </source>
</evidence>
<evidence type="ECO:0000313" key="2">
    <source>
        <dbReference type="Proteomes" id="UP000318081"/>
    </source>
</evidence>
<name>A0ABX5Y3L3_9BACT</name>
<keyword evidence="2" id="KW-1185">Reference proteome</keyword>
<dbReference type="RefSeq" id="WP_145217923.1">
    <property type="nucleotide sequence ID" value="NZ_CP036432.1"/>
</dbReference>
<sequence length="73" mass="8820">MQSFRVGRGIQVEICKANHRSEWFSYKTTKTNHFDEPIGRTRSTVVFRDGRWLLRVKPHDVEMFNGLRWIRLK</sequence>